<dbReference type="PANTHER" id="PTHR30212">
    <property type="entry name" value="PROTEIN YIIM"/>
    <property type="match status" value="1"/>
</dbReference>
<organism evidence="2 3">
    <name type="scientific">Candidatus Propionivibrio dominans</name>
    <dbReference type="NCBI Taxonomy" id="2954373"/>
    <lineage>
        <taxon>Bacteria</taxon>
        <taxon>Pseudomonadati</taxon>
        <taxon>Pseudomonadota</taxon>
        <taxon>Betaproteobacteria</taxon>
        <taxon>Rhodocyclales</taxon>
        <taxon>Rhodocyclaceae</taxon>
        <taxon>Propionivibrio</taxon>
    </lineage>
</organism>
<dbReference type="GO" id="GO:0030170">
    <property type="term" value="F:pyridoxal phosphate binding"/>
    <property type="evidence" value="ECO:0007669"/>
    <property type="project" value="InterPro"/>
</dbReference>
<dbReference type="AlphaFoldDB" id="A0A9D7I8K3"/>
<comment type="caution">
    <text evidence="2">The sequence shown here is derived from an EMBL/GenBank/DDBJ whole genome shotgun (WGS) entry which is preliminary data.</text>
</comment>
<dbReference type="InterPro" id="IPR005302">
    <property type="entry name" value="MoCF_Sase_C"/>
</dbReference>
<accession>A0A9D7I8K3</accession>
<dbReference type="GO" id="GO:0003824">
    <property type="term" value="F:catalytic activity"/>
    <property type="evidence" value="ECO:0007669"/>
    <property type="project" value="InterPro"/>
</dbReference>
<sequence>MVTLFAGGIRSLPPDNRATGIFKSELHGAVLIGRNGLAGDEQADRRVHGGPEKAVHQYPIGNYALLAEAFPEVRNLLVAGSLGENLSVAGWDEANVCIGDIFRLGEAVIQVSQPRTPCWKIDSRFGVEGMTRFIDQSGLSGWYFRVIDEGMVAPESEFTLIERGAHEVSVNRLLSTWREHRPAAEALELIASIPALSANWVKKLNDRAERLKQLS</sequence>
<evidence type="ECO:0000313" key="2">
    <source>
        <dbReference type="EMBL" id="MBK7423212.1"/>
    </source>
</evidence>
<reference evidence="2" key="1">
    <citation type="submission" date="2020-10" db="EMBL/GenBank/DDBJ databases">
        <title>Connecting structure to function with the recovery of over 1000 high-quality activated sludge metagenome-assembled genomes encoding full-length rRNA genes using long-read sequencing.</title>
        <authorList>
            <person name="Singleton C.M."/>
            <person name="Petriglieri F."/>
            <person name="Kristensen J.M."/>
            <person name="Kirkegaard R.H."/>
            <person name="Michaelsen T.Y."/>
            <person name="Andersen M.H."/>
            <person name="Karst S.M."/>
            <person name="Dueholm M.S."/>
            <person name="Nielsen P.H."/>
            <person name="Albertsen M."/>
        </authorList>
    </citation>
    <scope>NUCLEOTIDE SEQUENCE</scope>
    <source>
        <strain evidence="2">EsbW_18-Q3-R4-48_MAXAC.044</strain>
    </source>
</reference>
<dbReference type="InterPro" id="IPR011037">
    <property type="entry name" value="Pyrv_Knase-like_insert_dom_sf"/>
</dbReference>
<protein>
    <submittedName>
        <fullName evidence="2">MOSC domain-containing protein</fullName>
    </submittedName>
</protein>
<dbReference type="EMBL" id="JADJNC010000012">
    <property type="protein sequence ID" value="MBK7423212.1"/>
    <property type="molecule type" value="Genomic_DNA"/>
</dbReference>
<dbReference type="PANTHER" id="PTHR30212:SF2">
    <property type="entry name" value="PROTEIN YIIM"/>
    <property type="match status" value="1"/>
</dbReference>
<dbReference type="Gene3D" id="2.40.33.20">
    <property type="entry name" value="PK beta-barrel domain-like"/>
    <property type="match status" value="1"/>
</dbReference>
<gene>
    <name evidence="2" type="ORF">IPJ48_09000</name>
</gene>
<evidence type="ECO:0000313" key="3">
    <source>
        <dbReference type="Proteomes" id="UP000886602"/>
    </source>
</evidence>
<evidence type="ECO:0000259" key="1">
    <source>
        <dbReference type="PROSITE" id="PS51340"/>
    </source>
</evidence>
<feature type="domain" description="MOSC" evidence="1">
    <location>
        <begin position="24"/>
        <end position="161"/>
    </location>
</feature>
<dbReference type="InterPro" id="IPR052353">
    <property type="entry name" value="Benzoxazolinone_Detox_Enz"/>
</dbReference>
<dbReference type="Pfam" id="PF03473">
    <property type="entry name" value="MOSC"/>
    <property type="match status" value="1"/>
</dbReference>
<dbReference type="SUPFAM" id="SSF50800">
    <property type="entry name" value="PK beta-barrel domain-like"/>
    <property type="match status" value="1"/>
</dbReference>
<dbReference type="GO" id="GO:0030151">
    <property type="term" value="F:molybdenum ion binding"/>
    <property type="evidence" value="ECO:0007669"/>
    <property type="project" value="InterPro"/>
</dbReference>
<proteinExistence type="predicted"/>
<dbReference type="PROSITE" id="PS51340">
    <property type="entry name" value="MOSC"/>
    <property type="match status" value="1"/>
</dbReference>
<name>A0A9D7I8K3_9RHOO</name>
<dbReference type="Proteomes" id="UP000886602">
    <property type="component" value="Unassembled WGS sequence"/>
</dbReference>